<evidence type="ECO:0000259" key="5">
    <source>
        <dbReference type="Pfam" id="PF17384"/>
    </source>
</evidence>
<feature type="domain" description="Ribosome maturation factor RimP N-terminal" evidence="4">
    <location>
        <begin position="13"/>
        <end position="85"/>
    </location>
</feature>
<sequence>MSENQVSQRIEALIAPVMTDLGLELYDLEYNGGIVKITVDTPPGSPGGIDVDQLSRCTRLISRELDHDDPVPGHYTLEVSSPGLERNLRLPRHFQREVGKTAAVRLSDVLNGERRLTGVIESAGVETFLLRLANGEERVVPYDRIDRAKTVFVWQAQPKPGKGVGAGGAKGASKKSAAKDTSKSAIMSSLPASTADSEQEIDDFLDRCDDLEDLDTDLGQDESVQEIASYEDQESAES</sequence>
<evidence type="ECO:0000313" key="6">
    <source>
        <dbReference type="EMBL" id="CAB4544705.1"/>
    </source>
</evidence>
<dbReference type="SUPFAM" id="SSF74942">
    <property type="entry name" value="YhbC-like, C-terminal domain"/>
    <property type="match status" value="1"/>
</dbReference>
<dbReference type="InterPro" id="IPR028998">
    <property type="entry name" value="RimP_C"/>
</dbReference>
<dbReference type="InterPro" id="IPR028989">
    <property type="entry name" value="RimP_N"/>
</dbReference>
<feature type="compositionally biased region" description="Polar residues" evidence="3">
    <location>
        <begin position="186"/>
        <end position="196"/>
    </location>
</feature>
<evidence type="ECO:0000259" key="4">
    <source>
        <dbReference type="Pfam" id="PF02576"/>
    </source>
</evidence>
<dbReference type="Pfam" id="PF02576">
    <property type="entry name" value="RimP_N"/>
    <property type="match status" value="1"/>
</dbReference>
<feature type="compositionally biased region" description="Acidic residues" evidence="3">
    <location>
        <begin position="197"/>
        <end position="238"/>
    </location>
</feature>
<dbReference type="HAMAP" id="MF_01077">
    <property type="entry name" value="RimP"/>
    <property type="match status" value="1"/>
</dbReference>
<name>A0A6J6C123_9ZZZZ</name>
<accession>A0A6J6C123</accession>
<dbReference type="InterPro" id="IPR003728">
    <property type="entry name" value="Ribosome_maturation_RimP"/>
</dbReference>
<dbReference type="GO" id="GO:0005829">
    <property type="term" value="C:cytosol"/>
    <property type="evidence" value="ECO:0007669"/>
    <property type="project" value="TreeGrafter"/>
</dbReference>
<dbReference type="AlphaFoldDB" id="A0A6J6C123"/>
<feature type="region of interest" description="Disordered" evidence="3">
    <location>
        <begin position="160"/>
        <end position="238"/>
    </location>
</feature>
<evidence type="ECO:0000256" key="3">
    <source>
        <dbReference type="SAM" id="MobiDB-lite"/>
    </source>
</evidence>
<dbReference type="PANTHER" id="PTHR33867:SF1">
    <property type="entry name" value="RIBOSOME MATURATION FACTOR RIMP"/>
    <property type="match status" value="1"/>
</dbReference>
<dbReference type="EMBL" id="CAEZSL010000084">
    <property type="protein sequence ID" value="CAB4544705.1"/>
    <property type="molecule type" value="Genomic_DNA"/>
</dbReference>
<dbReference type="InterPro" id="IPR035956">
    <property type="entry name" value="RimP_N_sf"/>
</dbReference>
<dbReference type="Pfam" id="PF17384">
    <property type="entry name" value="DUF150_C"/>
    <property type="match status" value="1"/>
</dbReference>
<evidence type="ECO:0000256" key="2">
    <source>
        <dbReference type="ARBA" id="ARBA00022517"/>
    </source>
</evidence>
<keyword evidence="1" id="KW-0963">Cytoplasm</keyword>
<organism evidence="6">
    <name type="scientific">freshwater metagenome</name>
    <dbReference type="NCBI Taxonomy" id="449393"/>
    <lineage>
        <taxon>unclassified sequences</taxon>
        <taxon>metagenomes</taxon>
        <taxon>ecological metagenomes</taxon>
    </lineage>
</organism>
<dbReference type="CDD" id="cd01734">
    <property type="entry name" value="YlxS_C"/>
    <property type="match status" value="1"/>
</dbReference>
<reference evidence="6" key="1">
    <citation type="submission" date="2020-05" db="EMBL/GenBank/DDBJ databases">
        <authorList>
            <person name="Chiriac C."/>
            <person name="Salcher M."/>
            <person name="Ghai R."/>
            <person name="Kavagutti S V."/>
        </authorList>
    </citation>
    <scope>NUCLEOTIDE SEQUENCE</scope>
</reference>
<evidence type="ECO:0000256" key="1">
    <source>
        <dbReference type="ARBA" id="ARBA00022490"/>
    </source>
</evidence>
<feature type="domain" description="Ribosome maturation factor RimP C-terminal" evidence="5">
    <location>
        <begin position="88"/>
        <end position="154"/>
    </location>
</feature>
<dbReference type="Gene3D" id="3.30.300.70">
    <property type="entry name" value="RimP-like superfamily, N-terminal"/>
    <property type="match status" value="1"/>
</dbReference>
<dbReference type="PANTHER" id="PTHR33867">
    <property type="entry name" value="RIBOSOME MATURATION FACTOR RIMP"/>
    <property type="match status" value="1"/>
</dbReference>
<dbReference type="GO" id="GO:0000028">
    <property type="term" value="P:ribosomal small subunit assembly"/>
    <property type="evidence" value="ECO:0007669"/>
    <property type="project" value="TreeGrafter"/>
</dbReference>
<dbReference type="SUPFAM" id="SSF75420">
    <property type="entry name" value="YhbC-like, N-terminal domain"/>
    <property type="match status" value="1"/>
</dbReference>
<proteinExistence type="inferred from homology"/>
<gene>
    <name evidence="6" type="ORF">UFOPK1421_00874</name>
</gene>
<protein>
    <submittedName>
        <fullName evidence="6">Unannotated protein</fullName>
    </submittedName>
</protein>
<dbReference type="InterPro" id="IPR036847">
    <property type="entry name" value="RimP_C_sf"/>
</dbReference>
<dbReference type="GO" id="GO:0006412">
    <property type="term" value="P:translation"/>
    <property type="evidence" value="ECO:0007669"/>
    <property type="project" value="TreeGrafter"/>
</dbReference>
<keyword evidence="2" id="KW-0690">Ribosome biogenesis</keyword>